<dbReference type="InterPro" id="IPR029044">
    <property type="entry name" value="Nucleotide-diphossugar_trans"/>
</dbReference>
<keyword evidence="2" id="KW-0328">Glycosyltransferase</keyword>
<dbReference type="Gene3D" id="3.90.550.10">
    <property type="entry name" value="Spore Coat Polysaccharide Biosynthesis Protein SpsA, Chain A"/>
    <property type="match status" value="1"/>
</dbReference>
<dbReference type="SUPFAM" id="SSF53448">
    <property type="entry name" value="Nucleotide-diphospho-sugar transferases"/>
    <property type="match status" value="1"/>
</dbReference>
<gene>
    <name evidence="4" type="ORF">LCGC14_1427850</name>
</gene>
<comment type="similarity">
    <text evidence="1">Belongs to the glycosyltransferase 2 family.</text>
</comment>
<dbReference type="AlphaFoldDB" id="A0A0F9MR50"/>
<evidence type="ECO:0000256" key="2">
    <source>
        <dbReference type="ARBA" id="ARBA00022676"/>
    </source>
</evidence>
<proteinExistence type="inferred from homology"/>
<evidence type="ECO:0000256" key="3">
    <source>
        <dbReference type="ARBA" id="ARBA00022679"/>
    </source>
</evidence>
<sequence length="239" mass="26718">MTNWILMVARDLQHMTMKAVVSALRQDIGNVRVWLVNQGSKGGLAQAADALYPDVVTTHHYPPLPSLAAAWNLGLSHLLEGDGGKVLVVNNDVELIPETYRLLVKDGGGFVTAVGVTPTPEKPFDATVGDLTKSRPHPDFSVFLVRKWVYEKVGPFDERYLIAYAEDADLHVRMHRAGVNAKCIDIPFLHHAAATINSLPVWEREKVERQADLNRALFKREYGCEVGSKEYYKLFEVKP</sequence>
<dbReference type="GO" id="GO:0016757">
    <property type="term" value="F:glycosyltransferase activity"/>
    <property type="evidence" value="ECO:0007669"/>
    <property type="project" value="UniProtKB-KW"/>
</dbReference>
<evidence type="ECO:0000313" key="4">
    <source>
        <dbReference type="EMBL" id="KKM71707.1"/>
    </source>
</evidence>
<dbReference type="PANTHER" id="PTHR43179:SF12">
    <property type="entry name" value="GALACTOFURANOSYLTRANSFERASE GLFT2"/>
    <property type="match status" value="1"/>
</dbReference>
<keyword evidence="3" id="KW-0808">Transferase</keyword>
<dbReference type="PANTHER" id="PTHR43179">
    <property type="entry name" value="RHAMNOSYLTRANSFERASE WBBL"/>
    <property type="match status" value="1"/>
</dbReference>
<organism evidence="4">
    <name type="scientific">marine sediment metagenome</name>
    <dbReference type="NCBI Taxonomy" id="412755"/>
    <lineage>
        <taxon>unclassified sequences</taxon>
        <taxon>metagenomes</taxon>
        <taxon>ecological metagenomes</taxon>
    </lineage>
</organism>
<evidence type="ECO:0000256" key="1">
    <source>
        <dbReference type="ARBA" id="ARBA00006739"/>
    </source>
</evidence>
<protein>
    <submittedName>
        <fullName evidence="4">Uncharacterized protein</fullName>
    </submittedName>
</protein>
<dbReference type="EMBL" id="LAZR01009588">
    <property type="protein sequence ID" value="KKM71707.1"/>
    <property type="molecule type" value="Genomic_DNA"/>
</dbReference>
<dbReference type="CDD" id="cd00761">
    <property type="entry name" value="Glyco_tranf_GTA_type"/>
    <property type="match status" value="1"/>
</dbReference>
<name>A0A0F9MR50_9ZZZZ</name>
<reference evidence="4" key="1">
    <citation type="journal article" date="2015" name="Nature">
        <title>Complex archaea that bridge the gap between prokaryotes and eukaryotes.</title>
        <authorList>
            <person name="Spang A."/>
            <person name="Saw J.H."/>
            <person name="Jorgensen S.L."/>
            <person name="Zaremba-Niedzwiedzka K."/>
            <person name="Martijn J."/>
            <person name="Lind A.E."/>
            <person name="van Eijk R."/>
            <person name="Schleper C."/>
            <person name="Guy L."/>
            <person name="Ettema T.J."/>
        </authorList>
    </citation>
    <scope>NUCLEOTIDE SEQUENCE</scope>
</reference>
<comment type="caution">
    <text evidence="4">The sequence shown here is derived from an EMBL/GenBank/DDBJ whole genome shotgun (WGS) entry which is preliminary data.</text>
</comment>
<accession>A0A0F9MR50</accession>